<keyword evidence="5" id="KW-0520">NAD</keyword>
<dbReference type="Gene3D" id="3.50.50.60">
    <property type="entry name" value="FAD/NAD(P)-binding domain"/>
    <property type="match status" value="2"/>
</dbReference>
<comment type="cofactor">
    <cofactor evidence="5">
        <name>FAD</name>
        <dbReference type="ChEBI" id="CHEBI:57692"/>
    </cofactor>
    <text evidence="5">Binds 1 FAD per subunit.</text>
</comment>
<protein>
    <submittedName>
        <fullName evidence="9">Pyruvate/2-oxoglutarate dehydrogenase complex, dihydrolipoamide dehydrogenase (E3) component</fullName>
    </submittedName>
</protein>
<dbReference type="RefSeq" id="WP_244595392.1">
    <property type="nucleotide sequence ID" value="NZ_FNUY01000001.1"/>
</dbReference>
<comment type="similarity">
    <text evidence="1">Belongs to the class-I pyridine nucleotide-disulfide oxidoreductase family.</text>
</comment>
<dbReference type="Gene3D" id="3.30.390.30">
    <property type="match status" value="1"/>
</dbReference>
<dbReference type="InterPro" id="IPR036188">
    <property type="entry name" value="FAD/NAD-bd_sf"/>
</dbReference>
<evidence type="ECO:0000256" key="2">
    <source>
        <dbReference type="ARBA" id="ARBA00022630"/>
    </source>
</evidence>
<organism evidence="9 10">
    <name type="scientific">Bosea lathyri</name>
    <dbReference type="NCBI Taxonomy" id="1036778"/>
    <lineage>
        <taxon>Bacteria</taxon>
        <taxon>Pseudomonadati</taxon>
        <taxon>Pseudomonadota</taxon>
        <taxon>Alphaproteobacteria</taxon>
        <taxon>Hyphomicrobiales</taxon>
        <taxon>Boseaceae</taxon>
        <taxon>Bosea</taxon>
    </lineage>
</organism>
<dbReference type="EMBL" id="FNUY01000001">
    <property type="protein sequence ID" value="SEF51197.1"/>
    <property type="molecule type" value="Genomic_DNA"/>
</dbReference>
<dbReference type="InterPro" id="IPR004099">
    <property type="entry name" value="Pyr_nucl-diS_OxRdtase_dimer"/>
</dbReference>
<keyword evidence="10" id="KW-1185">Reference proteome</keyword>
<dbReference type="PANTHER" id="PTHR43014:SF4">
    <property type="entry name" value="PYRIDINE NUCLEOTIDE-DISULFIDE OXIDOREDUCTASE RCLA-RELATED"/>
    <property type="match status" value="1"/>
</dbReference>
<proteinExistence type="inferred from homology"/>
<feature type="binding site" evidence="5">
    <location>
        <begin position="146"/>
        <end position="148"/>
    </location>
    <ligand>
        <name>FAD</name>
        <dbReference type="ChEBI" id="CHEBI:57692"/>
    </ligand>
</feature>
<dbReference type="SUPFAM" id="SSF55424">
    <property type="entry name" value="FAD/NAD-linked reductases, dimerisation (C-terminal) domain"/>
    <property type="match status" value="1"/>
</dbReference>
<dbReference type="InterPro" id="IPR023753">
    <property type="entry name" value="FAD/NAD-binding_dom"/>
</dbReference>
<keyword evidence="6" id="KW-0472">Membrane</keyword>
<dbReference type="GO" id="GO:0003955">
    <property type="term" value="F:NAD(P)H dehydrogenase (quinone) activity"/>
    <property type="evidence" value="ECO:0007669"/>
    <property type="project" value="TreeGrafter"/>
</dbReference>
<sequence>MSDITPAAKAVPLTPDICVIGAGAAGLSVATAAAAFGVAVVLVERGTMGGDRHGLASAALIAAGARAHAVREAKRFGISAGEPEVNYAQVHDHIHRVLTANAPDHSAERLTALGATVIKGEAHFIDRNSVSVGAYRIKARRFVIATGSRPATPAIPGLDSVTYLSEDGLFALTRLPERLIVLGGGASAVAAAQAMRRLGSAVTVIEPELLVAQEDAEAVAIIRRKLLREGIVLYERTQVLSIKGQRSSIRVVLAGPERGPQQTIEGTHLLVATGRTPEIAALDLEMAGIISDAGGVVVDKHLRTANRRVFAIGDCAGGAARDPDFPDAANNHAGLVLRNALFRTPIRIDIATAPRAVYCRPELASVGLSEAAARKKAGDIRILRWPFAGNDQAQAGWETEGFVKLVTDKKGRLLGATIVGDQASELIVPWCLALKKGMTVQDMADLVAPYPSLSQTSGRAAVSFHAPLAAKPGIRRLIGFLRRFG</sequence>
<dbReference type="FunFam" id="3.30.390.30:FF:000001">
    <property type="entry name" value="Dihydrolipoyl dehydrogenase"/>
    <property type="match status" value="1"/>
</dbReference>
<name>A0A1H5SN71_9HYPH</name>
<keyword evidence="5" id="KW-0547">Nucleotide-binding</keyword>
<feature type="domain" description="FAD/NAD(P)-binding" evidence="8">
    <location>
        <begin position="16"/>
        <end position="320"/>
    </location>
</feature>
<keyword evidence="2" id="KW-0285">Flavoprotein</keyword>
<feature type="transmembrane region" description="Helical" evidence="6">
    <location>
        <begin position="20"/>
        <end position="43"/>
    </location>
</feature>
<keyword evidence="4" id="KW-0560">Oxidoreductase</keyword>
<dbReference type="PIRSF" id="PIRSF000350">
    <property type="entry name" value="Mercury_reductase_MerA"/>
    <property type="match status" value="1"/>
</dbReference>
<dbReference type="Pfam" id="PF07992">
    <property type="entry name" value="Pyr_redox_2"/>
    <property type="match status" value="1"/>
</dbReference>
<evidence type="ECO:0000256" key="4">
    <source>
        <dbReference type="ARBA" id="ARBA00023002"/>
    </source>
</evidence>
<dbReference type="InterPro" id="IPR001100">
    <property type="entry name" value="Pyr_nuc-diS_OxRdtase"/>
</dbReference>
<evidence type="ECO:0000259" key="7">
    <source>
        <dbReference type="Pfam" id="PF02852"/>
    </source>
</evidence>
<feature type="domain" description="Pyridine nucleotide-disulphide oxidoreductase dimerisation" evidence="7">
    <location>
        <begin position="354"/>
        <end position="456"/>
    </location>
</feature>
<dbReference type="Pfam" id="PF02852">
    <property type="entry name" value="Pyr_redox_dim"/>
    <property type="match status" value="1"/>
</dbReference>
<keyword evidence="6" id="KW-1133">Transmembrane helix</keyword>
<evidence type="ECO:0000313" key="9">
    <source>
        <dbReference type="EMBL" id="SEF51197.1"/>
    </source>
</evidence>
<dbReference type="AlphaFoldDB" id="A0A1H5SN71"/>
<feature type="binding site" evidence="5">
    <location>
        <position position="206"/>
    </location>
    <ligand>
        <name>NAD(+)</name>
        <dbReference type="ChEBI" id="CHEBI:57540"/>
    </ligand>
</feature>
<evidence type="ECO:0000256" key="1">
    <source>
        <dbReference type="ARBA" id="ARBA00007532"/>
    </source>
</evidence>
<feature type="binding site" evidence="5">
    <location>
        <position position="314"/>
    </location>
    <ligand>
        <name>FAD</name>
        <dbReference type="ChEBI" id="CHEBI:57692"/>
    </ligand>
</feature>
<accession>A0A1H5SN71</accession>
<feature type="binding site" evidence="5">
    <location>
        <position position="274"/>
    </location>
    <ligand>
        <name>NAD(+)</name>
        <dbReference type="ChEBI" id="CHEBI:57540"/>
    </ligand>
</feature>
<keyword evidence="6" id="KW-0812">Transmembrane</keyword>
<reference evidence="9 10" key="1">
    <citation type="submission" date="2016-10" db="EMBL/GenBank/DDBJ databases">
        <authorList>
            <person name="de Groot N.N."/>
        </authorList>
    </citation>
    <scope>NUCLEOTIDE SEQUENCE [LARGE SCALE GENOMIC DNA]</scope>
    <source>
        <strain evidence="9 10">DSM 26656</strain>
    </source>
</reference>
<keyword evidence="9" id="KW-0670">Pyruvate</keyword>
<evidence type="ECO:0000256" key="6">
    <source>
        <dbReference type="SAM" id="Phobius"/>
    </source>
</evidence>
<dbReference type="SUPFAM" id="SSF51905">
    <property type="entry name" value="FAD/NAD(P)-binding domain"/>
    <property type="match status" value="1"/>
</dbReference>
<dbReference type="InterPro" id="IPR016156">
    <property type="entry name" value="FAD/NAD-linked_Rdtase_dimer_sf"/>
</dbReference>
<dbReference type="Proteomes" id="UP000236743">
    <property type="component" value="Unassembled WGS sequence"/>
</dbReference>
<dbReference type="GO" id="GO:0050660">
    <property type="term" value="F:flavin adenine dinucleotide binding"/>
    <property type="evidence" value="ECO:0007669"/>
    <property type="project" value="TreeGrafter"/>
</dbReference>
<dbReference type="PRINTS" id="PR00368">
    <property type="entry name" value="FADPNR"/>
</dbReference>
<evidence type="ECO:0000256" key="5">
    <source>
        <dbReference type="PIRSR" id="PIRSR000350-3"/>
    </source>
</evidence>
<gene>
    <name evidence="9" type="ORF">SAMN04488115_101316</name>
</gene>
<evidence type="ECO:0000256" key="3">
    <source>
        <dbReference type="ARBA" id="ARBA00022827"/>
    </source>
</evidence>
<evidence type="ECO:0000259" key="8">
    <source>
        <dbReference type="Pfam" id="PF07992"/>
    </source>
</evidence>
<keyword evidence="3 5" id="KW-0274">FAD</keyword>
<dbReference type="PRINTS" id="PR00411">
    <property type="entry name" value="PNDRDTASEI"/>
</dbReference>
<dbReference type="PANTHER" id="PTHR43014">
    <property type="entry name" value="MERCURIC REDUCTASE"/>
    <property type="match status" value="1"/>
</dbReference>
<evidence type="ECO:0000313" key="10">
    <source>
        <dbReference type="Proteomes" id="UP000236743"/>
    </source>
</evidence>